<name>A0A2C9ZTQ6_9BACT</name>
<proteinExistence type="predicted"/>
<evidence type="ECO:0000259" key="4">
    <source>
        <dbReference type="Pfam" id="PF07715"/>
    </source>
</evidence>
<keyword evidence="7" id="KW-1185">Reference proteome</keyword>
<dbReference type="InterPro" id="IPR041700">
    <property type="entry name" value="OMP_b-brl_3"/>
</dbReference>
<dbReference type="Pfam" id="PF07715">
    <property type="entry name" value="Plug"/>
    <property type="match status" value="1"/>
</dbReference>
<feature type="domain" description="TonB-dependent receptor plug" evidence="4">
    <location>
        <begin position="143"/>
        <end position="226"/>
    </location>
</feature>
<organism evidence="6 7">
    <name type="scientific">Hymenobacter crusticola</name>
    <dbReference type="NCBI Taxonomy" id="1770526"/>
    <lineage>
        <taxon>Bacteria</taxon>
        <taxon>Pseudomonadati</taxon>
        <taxon>Bacteroidota</taxon>
        <taxon>Cytophagia</taxon>
        <taxon>Cytophagales</taxon>
        <taxon>Hymenobacteraceae</taxon>
        <taxon>Hymenobacter</taxon>
    </lineage>
</organism>
<gene>
    <name evidence="6" type="ORF">BXP70_28260</name>
</gene>
<accession>A0A2C9ZTQ6</accession>
<evidence type="ECO:0000256" key="3">
    <source>
        <dbReference type="ARBA" id="ARBA00023237"/>
    </source>
</evidence>
<protein>
    <submittedName>
        <fullName evidence="6">Uncharacterized protein</fullName>
    </submittedName>
</protein>
<dbReference type="GO" id="GO:0009279">
    <property type="term" value="C:cell outer membrane"/>
    <property type="evidence" value="ECO:0007669"/>
    <property type="project" value="UniProtKB-SubCell"/>
</dbReference>
<dbReference type="AlphaFoldDB" id="A0A2C9ZTQ6"/>
<comment type="subcellular location">
    <subcellularLocation>
        <location evidence="1">Cell outer membrane</location>
    </subcellularLocation>
</comment>
<keyword evidence="2" id="KW-0472">Membrane</keyword>
<dbReference type="PANTHER" id="PTHR40980">
    <property type="entry name" value="PLUG DOMAIN-CONTAINING PROTEIN"/>
    <property type="match status" value="1"/>
</dbReference>
<comment type="caution">
    <text evidence="6">The sequence shown here is derived from an EMBL/GenBank/DDBJ whole genome shotgun (WGS) entry which is preliminary data.</text>
</comment>
<dbReference type="InterPro" id="IPR012910">
    <property type="entry name" value="Plug_dom"/>
</dbReference>
<evidence type="ECO:0000256" key="2">
    <source>
        <dbReference type="ARBA" id="ARBA00023136"/>
    </source>
</evidence>
<dbReference type="InterPro" id="IPR036942">
    <property type="entry name" value="Beta-barrel_TonB_sf"/>
</dbReference>
<sequence>MKTIFAALFLFVCVGAVQSQSIKVNQDYSLLINLKENIPCYKCILKYNASDGTILGYKQTDSLGLAILPVEILPQIRNISVQLGKGWYGSTLSRAIEPGQTITLTSVPDKAAPLLQKTLREVVVTGHQQLIEDTGEAVIYNVAADIANSGTDATDVLRRTPLVSVDVNGTPSIKGSASIKILLNGRAVSYLQPSDLLAQIPSDLIIKVEVITAPGAKYDADGAAGIINIITKNPVALNHSGSLNTGLGSRGSHLFASDTYNTKNLSISNGLGFLSFYNSTQAKQIAQYADEEAPFFNRRSAGRTRGLSSSYQGSIATLNKKNYFELSLNAFLQTVKPEESFSSYTKEHTNSQYQGLFASNNKTANISSALSFERKFSKNDQKVSATIEGGYLPTNNIVRLLREADVLSTCNRINNKNTLYTSSAKVDYEFNIHKKHFFEAGIKAAKSYSAGTNDAVLDSSSVDNYTASRNDRTGYQLSYSIASSYFSYKLAATPRLSSKLGLRYEYTSSKYSLEDQTGNLDTYKRGSLFPALTVVYKLSNTSTLTGNYNYRIQRPPFSLLLPVVSYISSGIKYIGNPYLNPEFSHVIELSVSKYIEANYFRASVYTTLTQGAVSSVISQQDGTTTTYINAGSEKIVGLNFWATVYPVTAWSINYGFDFNYRKVSNTVVSNTGLRLTNTLNTTFRIGNKWSTQLWGAFNTPKILLQGTENNYTFSNLSVKREMISKRLFLALSVDNPFSKGFTQKQKIVLPEYSSSNEVLYYSRGFRLLLNYKFGNNKNGTYRSKESSIQSGFDVTNLETN</sequence>
<dbReference type="InterPro" id="IPR037066">
    <property type="entry name" value="Plug_dom_sf"/>
</dbReference>
<dbReference type="PANTHER" id="PTHR40980:SF4">
    <property type="entry name" value="TONB-DEPENDENT RECEPTOR-LIKE BETA-BARREL DOMAIN-CONTAINING PROTEIN"/>
    <property type="match status" value="1"/>
</dbReference>
<dbReference type="RefSeq" id="WP_086597465.1">
    <property type="nucleotide sequence ID" value="NZ_MTSE01000057.1"/>
</dbReference>
<dbReference type="Gene3D" id="2.170.130.10">
    <property type="entry name" value="TonB-dependent receptor, plug domain"/>
    <property type="match status" value="1"/>
</dbReference>
<dbReference type="Pfam" id="PF14905">
    <property type="entry name" value="OMP_b-brl_3"/>
    <property type="match status" value="1"/>
</dbReference>
<dbReference type="SUPFAM" id="SSF56935">
    <property type="entry name" value="Porins"/>
    <property type="match status" value="1"/>
</dbReference>
<evidence type="ECO:0000313" key="6">
    <source>
        <dbReference type="EMBL" id="OUJ68015.1"/>
    </source>
</evidence>
<evidence type="ECO:0000313" key="7">
    <source>
        <dbReference type="Proteomes" id="UP000194873"/>
    </source>
</evidence>
<evidence type="ECO:0000256" key="1">
    <source>
        <dbReference type="ARBA" id="ARBA00004442"/>
    </source>
</evidence>
<keyword evidence="3" id="KW-0998">Cell outer membrane</keyword>
<feature type="domain" description="Outer membrane protein beta-barrel" evidence="5">
    <location>
        <begin position="375"/>
        <end position="771"/>
    </location>
</feature>
<dbReference type="EMBL" id="MTSE01000057">
    <property type="protein sequence ID" value="OUJ68015.1"/>
    <property type="molecule type" value="Genomic_DNA"/>
</dbReference>
<reference evidence="6 7" key="1">
    <citation type="submission" date="2017-01" db="EMBL/GenBank/DDBJ databases">
        <title>A new Hymenobacter.</title>
        <authorList>
            <person name="Liang Y."/>
            <person name="Feng F."/>
        </authorList>
    </citation>
    <scope>NUCLEOTIDE SEQUENCE [LARGE SCALE GENOMIC DNA]</scope>
    <source>
        <strain evidence="6">MIMBbqt21</strain>
    </source>
</reference>
<evidence type="ECO:0000259" key="5">
    <source>
        <dbReference type="Pfam" id="PF14905"/>
    </source>
</evidence>
<dbReference type="Gene3D" id="2.40.170.20">
    <property type="entry name" value="TonB-dependent receptor, beta-barrel domain"/>
    <property type="match status" value="1"/>
</dbReference>
<dbReference type="OrthoDB" id="905812at2"/>
<dbReference type="Proteomes" id="UP000194873">
    <property type="component" value="Unassembled WGS sequence"/>
</dbReference>